<protein>
    <recommendedName>
        <fullName evidence="2">CobN/magnesium chelatase domain-containing protein</fullName>
    </recommendedName>
</protein>
<accession>A0A7S4AN89</accession>
<feature type="compositionally biased region" description="Basic and acidic residues" evidence="1">
    <location>
        <begin position="1"/>
        <end position="19"/>
    </location>
</feature>
<dbReference type="PANTHER" id="PTHR44119">
    <property type="entry name" value="MAGNESIUM-CHELATASE SUBUNIT CHLH, CHLOROPLASTIC"/>
    <property type="match status" value="1"/>
</dbReference>
<evidence type="ECO:0000256" key="1">
    <source>
        <dbReference type="SAM" id="MobiDB-lite"/>
    </source>
</evidence>
<dbReference type="CDD" id="cd10150">
    <property type="entry name" value="CobN_like"/>
    <property type="match status" value="1"/>
</dbReference>
<gene>
    <name evidence="3" type="ORF">PAUS00366_LOCUS14129</name>
</gene>
<reference evidence="3" key="1">
    <citation type="submission" date="2021-01" db="EMBL/GenBank/DDBJ databases">
        <authorList>
            <person name="Corre E."/>
            <person name="Pelletier E."/>
            <person name="Niang G."/>
            <person name="Scheremetjew M."/>
            <person name="Finn R."/>
            <person name="Kale V."/>
            <person name="Holt S."/>
            <person name="Cochrane G."/>
            <person name="Meng A."/>
            <person name="Brown T."/>
            <person name="Cohen L."/>
        </authorList>
    </citation>
    <scope>NUCLEOTIDE SEQUENCE</scope>
    <source>
        <strain evidence="3">10249 10 AB</strain>
    </source>
</reference>
<dbReference type="InterPro" id="IPR003672">
    <property type="entry name" value="CobN/Mg_chltase"/>
</dbReference>
<feature type="domain" description="CobN/magnesium chelatase" evidence="2">
    <location>
        <begin position="40"/>
        <end position="807"/>
    </location>
</feature>
<organism evidence="3">
    <name type="scientific">Pseudo-nitzschia australis</name>
    <dbReference type="NCBI Taxonomy" id="44445"/>
    <lineage>
        <taxon>Eukaryota</taxon>
        <taxon>Sar</taxon>
        <taxon>Stramenopiles</taxon>
        <taxon>Ochrophyta</taxon>
        <taxon>Bacillariophyta</taxon>
        <taxon>Bacillariophyceae</taxon>
        <taxon>Bacillariophycidae</taxon>
        <taxon>Bacillariales</taxon>
        <taxon>Bacillariaceae</taxon>
        <taxon>Pseudo-nitzschia</taxon>
    </lineage>
</organism>
<evidence type="ECO:0000259" key="2">
    <source>
        <dbReference type="Pfam" id="PF02514"/>
    </source>
</evidence>
<sequence>MEEALRSRIDRATRGDKTTAETLAKPGGGLGGAVVRAIDLSFDDLERVMGKYMAAKVRQAWTEKDRGPGTSSKGNLVVSGLQIGNVWIAVQPLLGVEGDPMRLLFQRDLTPHPQYCACYEFMKLSEQDGGFGVQAVVHLGMHGTVEWLPGQPLGNDRQSWGDELLGSIPNVYVYAANNPSESILAKRRAYGTLVSYNVPPYGRAGLYLELASLKDLIGEYRIGASSDLKQPIWSTCQRCGIDTDVPLLLVEGDDESKVIEPELPESLSPDIFDRWIKRLADYLEVLQERLFSSGLHVLGDKPSVDDLRSFLSAYFDDKLTEEEYEKILKYEQRDGDREWNLLDLLADFVKNFVSHFDNQEEEDNNDSIATARDIVSLLNRNTEELDGVLNLLDGGYIPPAPGGDLLRDGASVLPTGRNIHALDPYRMPAEGAWIRGQSIAEETIRQHLADNDGAYPETIACTLWGLDTIKTRGESIAIVLALVGAKPVKEGTGRIVRYDLIPLEELNRPRIDILASLSGIFRDSFANVVDLLDDMFERCAIANEPVEMNFVKKHALALSNDGVERPAARLFSNPPGDYGSMVNEVVGSGDWDDAESLGETWKGRNVFSYGRNEGSAEGKSGTARPDVLEKLLTTTDRIVQEIDSVEYGLTDIQEYYANTGALKKAAENRKPIDNATNKRKAVALSVVEAFSSPSESDGNAVPVRNVEDVLRLEYRSKFLNPKWRDAMINQGSGGAYEVSQRMTAMVGWAATASVDNFVFDEAAERYALDEDVAKKLQKANPEAFKNIVRRLLEASGRGMWETDDDTLNKLREMYSDVDDTIEQVR</sequence>
<evidence type="ECO:0000313" key="3">
    <source>
        <dbReference type="EMBL" id="CAE0721374.1"/>
    </source>
</evidence>
<proteinExistence type="predicted"/>
<dbReference type="Pfam" id="PF02514">
    <property type="entry name" value="CobN-Mg_chel"/>
    <property type="match status" value="1"/>
</dbReference>
<dbReference type="EMBL" id="HBIX01020025">
    <property type="protein sequence ID" value="CAE0721374.1"/>
    <property type="molecule type" value="Transcribed_RNA"/>
</dbReference>
<feature type="region of interest" description="Disordered" evidence="1">
    <location>
        <begin position="1"/>
        <end position="24"/>
    </location>
</feature>
<name>A0A7S4AN89_9STRA</name>
<dbReference type="AlphaFoldDB" id="A0A7S4AN89"/>
<dbReference type="PANTHER" id="PTHR44119:SF1">
    <property type="entry name" value="MAGNESIUM-CHELATASE SUBUNIT CHLH, CHLOROPLASTIC"/>
    <property type="match status" value="1"/>
</dbReference>